<feature type="compositionally biased region" description="Basic and acidic residues" evidence="1">
    <location>
        <begin position="186"/>
        <end position="209"/>
    </location>
</feature>
<accession>A0A7S0F5Z5</accession>
<evidence type="ECO:0000313" key="2">
    <source>
        <dbReference type="EMBL" id="CAD8501155.1"/>
    </source>
</evidence>
<name>A0A7S0F5Z5_9CRYP</name>
<evidence type="ECO:0000256" key="1">
    <source>
        <dbReference type="SAM" id="MobiDB-lite"/>
    </source>
</evidence>
<protein>
    <submittedName>
        <fullName evidence="2">Uncharacterized protein</fullName>
    </submittedName>
</protein>
<feature type="region of interest" description="Disordered" evidence="1">
    <location>
        <begin position="92"/>
        <end position="111"/>
    </location>
</feature>
<feature type="region of interest" description="Disordered" evidence="1">
    <location>
        <begin position="186"/>
        <end position="216"/>
    </location>
</feature>
<sequence>MLRLGKERNISDYIERVKDRRDIITQRFGSDGRELKIEQIKSSMRYREFEMTRLRYQQNAAVPQSMNKDKQRPRNSGLADFSSLVYHREKRSSSHLPSYTSASKDGYPPTTEEIRDRVVGLRNVGQSSTPSLYFLARDSEWKRRNLRFIQYMESKQMISQRNVHRNTSPDMFLRESFSDGNFSLRNSHDDVEVDGGHKSPGFSKRESERRKPRRKSLNDSFTEVSFSLDEFHTKTEPAQDLFTTSTLLSEQARSVLVKSPTDMAKSSRHVRERWPGPLLRIRSKSAEPVPFLGQAARQELYEPFRKTLQTSFDATYGPRADSLVPPMPIKGRRHVGSYKYTLTHSQSSAARMRLLNEQGTRLQELNLAMASENSFNIDDGDAVDSNGLGKVQVAMVKKEHESGASQQQQTLSSNDDDMALQVRDQELDKLYHQFSHIPLSDRTKFLAALPRDRRSALLNRQRAQREQERL</sequence>
<organism evidence="2">
    <name type="scientific">Hanusia phi</name>
    <dbReference type="NCBI Taxonomy" id="3032"/>
    <lineage>
        <taxon>Eukaryota</taxon>
        <taxon>Cryptophyceae</taxon>
        <taxon>Pyrenomonadales</taxon>
        <taxon>Geminigeraceae</taxon>
        <taxon>Hanusia</taxon>
    </lineage>
</organism>
<feature type="compositionally biased region" description="Polar residues" evidence="1">
    <location>
        <begin position="94"/>
        <end position="103"/>
    </location>
</feature>
<proteinExistence type="predicted"/>
<gene>
    <name evidence="2" type="ORF">HPHI1048_LOCUS19735</name>
</gene>
<reference evidence="2" key="1">
    <citation type="submission" date="2021-01" db="EMBL/GenBank/DDBJ databases">
        <authorList>
            <person name="Corre E."/>
            <person name="Pelletier E."/>
            <person name="Niang G."/>
            <person name="Scheremetjew M."/>
            <person name="Finn R."/>
            <person name="Kale V."/>
            <person name="Holt S."/>
            <person name="Cochrane G."/>
            <person name="Meng A."/>
            <person name="Brown T."/>
            <person name="Cohen L."/>
        </authorList>
    </citation>
    <scope>NUCLEOTIDE SEQUENCE</scope>
    <source>
        <strain evidence="2">CCMP325</strain>
    </source>
</reference>
<dbReference type="EMBL" id="HBEO01029133">
    <property type="protein sequence ID" value="CAD8501155.1"/>
    <property type="molecule type" value="Transcribed_RNA"/>
</dbReference>
<dbReference type="AlphaFoldDB" id="A0A7S0F5Z5"/>